<gene>
    <name evidence="9" type="ORF">SBA1_170047</name>
</gene>
<keyword evidence="1" id="KW-0547">Nucleotide-binding</keyword>
<keyword evidence="5" id="KW-0804">Transcription</keyword>
<proteinExistence type="predicted"/>
<name>A0A2U3KB73_9BACT</name>
<evidence type="ECO:0000256" key="3">
    <source>
        <dbReference type="ARBA" id="ARBA00023015"/>
    </source>
</evidence>
<dbReference type="Gene3D" id="3.40.50.300">
    <property type="entry name" value="P-loop containing nucleotide triphosphate hydrolases"/>
    <property type="match status" value="1"/>
</dbReference>
<dbReference type="Pfam" id="PF25601">
    <property type="entry name" value="AAA_lid_14"/>
    <property type="match status" value="1"/>
</dbReference>
<sequence length="595" mass="64764">MPTDQRNSVPATVSDVRTRSSENAASAERTIPAPLAVFSTDLEGNITGCNSAFSQLIGHSPEELLGRSFSVLFATTGGTGRPDHLRKEILAAVSTRGDYQSALLACRKSGENLSVQFSSTLLRDAASKPVAMVAVVAPAPEISVTVPAQEAPAAPSIISRKIDDTQFILASPVMQRFMGLVERVAGLTESVLITGETGAGKELIARTIHEMSPRRSRPWVDINCAALPENLVESELFGYEKGAFSGADASKPGLFELADKGTLFLDEIGDLQVQTQVKLLRVLDGQPFYRLGGHRKIKVDVRIVAATNQDLEAAVKGGSFRQDLFHRLGQFQLRVPPLRERPEDIVALAEHFLRLKVSGKHFSPQAISALLSHSWPGNIRELRNLVAKMAMESTGAEIQLPRLSAALTGEPTALRQTASMPVGNLDSMEEQMILKALERTGGHRALAAEQLGISRRTLSRKLKEYNITFASSDSSAAPLGVISTEQQKFFRARVQIPVTIKNARGDEIRAEGVNLSTGGMGLDCLQDPLRFSGLLDVSFMLPDSDILFQAKARLMWIGDEGRVGIRFAVIEPALFEQLQQWSNKKMSEEGWEFPS</sequence>
<evidence type="ECO:0000313" key="9">
    <source>
        <dbReference type="EMBL" id="SPF36922.1"/>
    </source>
</evidence>
<dbReference type="CDD" id="cd00009">
    <property type="entry name" value="AAA"/>
    <property type="match status" value="1"/>
</dbReference>
<dbReference type="Gene3D" id="2.40.10.220">
    <property type="entry name" value="predicted glycosyltransferase like domains"/>
    <property type="match status" value="1"/>
</dbReference>
<dbReference type="Gene3D" id="1.10.10.60">
    <property type="entry name" value="Homeodomain-like"/>
    <property type="match status" value="1"/>
</dbReference>
<evidence type="ECO:0000256" key="2">
    <source>
        <dbReference type="ARBA" id="ARBA00022840"/>
    </source>
</evidence>
<keyword evidence="4" id="KW-0238">DNA-binding</keyword>
<dbReference type="Gene3D" id="3.30.450.20">
    <property type="entry name" value="PAS domain"/>
    <property type="match status" value="1"/>
</dbReference>
<dbReference type="Pfam" id="PF02954">
    <property type="entry name" value="HTH_8"/>
    <property type="match status" value="1"/>
</dbReference>
<keyword evidence="2" id="KW-0067">ATP-binding</keyword>
<dbReference type="SUPFAM" id="SSF141371">
    <property type="entry name" value="PilZ domain-like"/>
    <property type="match status" value="1"/>
</dbReference>
<accession>A0A2U3KB73</accession>
<evidence type="ECO:0000256" key="4">
    <source>
        <dbReference type="ARBA" id="ARBA00023125"/>
    </source>
</evidence>
<dbReference type="InterPro" id="IPR002078">
    <property type="entry name" value="Sigma_54_int"/>
</dbReference>
<organism evidence="9 10">
    <name type="scientific">Candidatus Sulfotelmatobacter kueseliae</name>
    <dbReference type="NCBI Taxonomy" id="2042962"/>
    <lineage>
        <taxon>Bacteria</taxon>
        <taxon>Pseudomonadati</taxon>
        <taxon>Acidobacteriota</taxon>
        <taxon>Terriglobia</taxon>
        <taxon>Terriglobales</taxon>
        <taxon>Candidatus Korobacteraceae</taxon>
        <taxon>Candidatus Sulfotelmatobacter</taxon>
    </lineage>
</organism>
<dbReference type="PROSITE" id="PS50045">
    <property type="entry name" value="SIGMA54_INTERACT_4"/>
    <property type="match status" value="1"/>
</dbReference>
<dbReference type="Pfam" id="PF07238">
    <property type="entry name" value="PilZ"/>
    <property type="match status" value="1"/>
</dbReference>
<dbReference type="InterPro" id="IPR003593">
    <property type="entry name" value="AAA+_ATPase"/>
</dbReference>
<evidence type="ECO:0000256" key="6">
    <source>
        <dbReference type="SAM" id="MobiDB-lite"/>
    </source>
</evidence>
<dbReference type="AlphaFoldDB" id="A0A2U3KB73"/>
<dbReference type="PROSITE" id="PS00688">
    <property type="entry name" value="SIGMA54_INTERACT_3"/>
    <property type="match status" value="1"/>
</dbReference>
<dbReference type="InterPro" id="IPR002197">
    <property type="entry name" value="HTH_Fis"/>
</dbReference>
<dbReference type="InterPro" id="IPR058031">
    <property type="entry name" value="AAA_lid_NorR"/>
</dbReference>
<feature type="domain" description="Sigma-54 factor interaction" evidence="7">
    <location>
        <begin position="167"/>
        <end position="391"/>
    </location>
</feature>
<dbReference type="SUPFAM" id="SSF52540">
    <property type="entry name" value="P-loop containing nucleoside triphosphate hydrolases"/>
    <property type="match status" value="1"/>
</dbReference>
<keyword evidence="3" id="KW-0805">Transcription regulation</keyword>
<dbReference type="PROSITE" id="PS00675">
    <property type="entry name" value="SIGMA54_INTERACT_1"/>
    <property type="match status" value="1"/>
</dbReference>
<dbReference type="InterPro" id="IPR009875">
    <property type="entry name" value="PilZ_domain"/>
</dbReference>
<feature type="compositionally biased region" description="Polar residues" evidence="6">
    <location>
        <begin position="1"/>
        <end position="11"/>
    </location>
</feature>
<feature type="domain" description="PAS" evidence="8">
    <location>
        <begin position="37"/>
        <end position="68"/>
    </location>
</feature>
<dbReference type="SUPFAM" id="SSF46689">
    <property type="entry name" value="Homeodomain-like"/>
    <property type="match status" value="1"/>
</dbReference>
<evidence type="ECO:0000259" key="7">
    <source>
        <dbReference type="PROSITE" id="PS50045"/>
    </source>
</evidence>
<dbReference type="PROSITE" id="PS00676">
    <property type="entry name" value="SIGMA54_INTERACT_2"/>
    <property type="match status" value="1"/>
</dbReference>
<dbReference type="GO" id="GO:0006355">
    <property type="term" value="P:regulation of DNA-templated transcription"/>
    <property type="evidence" value="ECO:0007669"/>
    <property type="project" value="InterPro"/>
</dbReference>
<protein>
    <submittedName>
        <fullName evidence="9">Uncharacterized protein</fullName>
    </submittedName>
</protein>
<evidence type="ECO:0000256" key="5">
    <source>
        <dbReference type="ARBA" id="ARBA00023163"/>
    </source>
</evidence>
<dbReference type="SUPFAM" id="SSF55785">
    <property type="entry name" value="PYP-like sensor domain (PAS domain)"/>
    <property type="match status" value="1"/>
</dbReference>
<dbReference type="InterPro" id="IPR035965">
    <property type="entry name" value="PAS-like_dom_sf"/>
</dbReference>
<dbReference type="InterPro" id="IPR027417">
    <property type="entry name" value="P-loop_NTPase"/>
</dbReference>
<dbReference type="InterPro" id="IPR000014">
    <property type="entry name" value="PAS"/>
</dbReference>
<dbReference type="InterPro" id="IPR025662">
    <property type="entry name" value="Sigma_54_int_dom_ATP-bd_1"/>
</dbReference>
<dbReference type="Proteomes" id="UP000238701">
    <property type="component" value="Unassembled WGS sequence"/>
</dbReference>
<dbReference type="InterPro" id="IPR025943">
    <property type="entry name" value="Sigma_54_int_dom_ATP-bd_2"/>
</dbReference>
<dbReference type="InterPro" id="IPR025944">
    <property type="entry name" value="Sigma_54_int_dom_CS"/>
</dbReference>
<evidence type="ECO:0000256" key="1">
    <source>
        <dbReference type="ARBA" id="ARBA00022741"/>
    </source>
</evidence>
<dbReference type="FunFam" id="3.40.50.300:FF:000006">
    <property type="entry name" value="DNA-binding transcriptional regulator NtrC"/>
    <property type="match status" value="1"/>
</dbReference>
<dbReference type="GO" id="GO:0005524">
    <property type="term" value="F:ATP binding"/>
    <property type="evidence" value="ECO:0007669"/>
    <property type="project" value="UniProtKB-KW"/>
</dbReference>
<dbReference type="PANTHER" id="PTHR32071">
    <property type="entry name" value="TRANSCRIPTIONAL REGULATORY PROTEIN"/>
    <property type="match status" value="1"/>
</dbReference>
<dbReference type="Gene3D" id="1.10.8.60">
    <property type="match status" value="1"/>
</dbReference>
<dbReference type="GO" id="GO:0043565">
    <property type="term" value="F:sequence-specific DNA binding"/>
    <property type="evidence" value="ECO:0007669"/>
    <property type="project" value="InterPro"/>
</dbReference>
<dbReference type="EMBL" id="OMOD01000079">
    <property type="protein sequence ID" value="SPF36922.1"/>
    <property type="molecule type" value="Genomic_DNA"/>
</dbReference>
<feature type="region of interest" description="Disordered" evidence="6">
    <location>
        <begin position="1"/>
        <end position="27"/>
    </location>
</feature>
<dbReference type="GO" id="GO:0035438">
    <property type="term" value="F:cyclic-di-GMP binding"/>
    <property type="evidence" value="ECO:0007669"/>
    <property type="project" value="InterPro"/>
</dbReference>
<dbReference type="OrthoDB" id="128841at2"/>
<dbReference type="PRINTS" id="PR01590">
    <property type="entry name" value="HTHFIS"/>
</dbReference>
<dbReference type="SMART" id="SM00382">
    <property type="entry name" value="AAA"/>
    <property type="match status" value="1"/>
</dbReference>
<dbReference type="CDD" id="cd00130">
    <property type="entry name" value="PAS"/>
    <property type="match status" value="1"/>
</dbReference>
<dbReference type="SMART" id="SM00091">
    <property type="entry name" value="PAS"/>
    <property type="match status" value="1"/>
</dbReference>
<reference evidence="10" key="1">
    <citation type="submission" date="2018-02" db="EMBL/GenBank/DDBJ databases">
        <authorList>
            <person name="Hausmann B."/>
        </authorList>
    </citation>
    <scope>NUCLEOTIDE SEQUENCE [LARGE SCALE GENOMIC DNA]</scope>
    <source>
        <strain evidence="10">Peat soil MAG SbA1</strain>
    </source>
</reference>
<dbReference type="Pfam" id="PF13426">
    <property type="entry name" value="PAS_9"/>
    <property type="match status" value="1"/>
</dbReference>
<evidence type="ECO:0000259" key="8">
    <source>
        <dbReference type="PROSITE" id="PS50112"/>
    </source>
</evidence>
<evidence type="ECO:0000313" key="10">
    <source>
        <dbReference type="Proteomes" id="UP000238701"/>
    </source>
</evidence>
<dbReference type="Pfam" id="PF00158">
    <property type="entry name" value="Sigma54_activat"/>
    <property type="match status" value="1"/>
</dbReference>
<dbReference type="PROSITE" id="PS50112">
    <property type="entry name" value="PAS"/>
    <property type="match status" value="1"/>
</dbReference>
<dbReference type="InterPro" id="IPR009057">
    <property type="entry name" value="Homeodomain-like_sf"/>
</dbReference>
<dbReference type="NCBIfam" id="TIGR00229">
    <property type="entry name" value="sensory_box"/>
    <property type="match status" value="1"/>
</dbReference>